<dbReference type="EMBL" id="JAPFFF010000040">
    <property type="protein sequence ID" value="KAK8841670.1"/>
    <property type="molecule type" value="Genomic_DNA"/>
</dbReference>
<keyword evidence="2" id="KW-1185">Reference proteome</keyword>
<proteinExistence type="predicted"/>
<organism evidence="1 2">
    <name type="scientific">Tritrichomonas musculus</name>
    <dbReference type="NCBI Taxonomy" id="1915356"/>
    <lineage>
        <taxon>Eukaryota</taxon>
        <taxon>Metamonada</taxon>
        <taxon>Parabasalia</taxon>
        <taxon>Tritrichomonadida</taxon>
        <taxon>Tritrichomonadidae</taxon>
        <taxon>Tritrichomonas</taxon>
    </lineage>
</organism>
<comment type="caution">
    <text evidence="1">The sequence shown here is derived from an EMBL/GenBank/DDBJ whole genome shotgun (WGS) entry which is preliminary data.</text>
</comment>
<accession>A0ABR2H8F9</accession>
<dbReference type="Proteomes" id="UP001470230">
    <property type="component" value="Unassembled WGS sequence"/>
</dbReference>
<evidence type="ECO:0000313" key="1">
    <source>
        <dbReference type="EMBL" id="KAK8841670.1"/>
    </source>
</evidence>
<gene>
    <name evidence="1" type="ORF">M9Y10_026610</name>
</gene>
<evidence type="ECO:0000313" key="2">
    <source>
        <dbReference type="Proteomes" id="UP001470230"/>
    </source>
</evidence>
<reference evidence="1 2" key="1">
    <citation type="submission" date="2024-04" db="EMBL/GenBank/DDBJ databases">
        <title>Tritrichomonas musculus Genome.</title>
        <authorList>
            <person name="Alves-Ferreira E."/>
            <person name="Grigg M."/>
            <person name="Lorenzi H."/>
            <person name="Galac M."/>
        </authorList>
    </citation>
    <scope>NUCLEOTIDE SEQUENCE [LARGE SCALE GENOMIC DNA]</scope>
    <source>
        <strain evidence="1 2">EAF2021</strain>
    </source>
</reference>
<name>A0ABR2H8F9_9EUKA</name>
<protein>
    <submittedName>
        <fullName evidence="1">Uncharacterized protein</fullName>
    </submittedName>
</protein>
<sequence>MSQNWNPKDALFESSTISINTVNDFLYAFYDVSHCIQCTLRLFPQPHRSHLDNHYLVAFPQLLPHHSRIEGLKFDRINFYFLGQIAVN</sequence>